<dbReference type="Pfam" id="PF02515">
    <property type="entry name" value="CoA_transf_3"/>
    <property type="match status" value="1"/>
</dbReference>
<dbReference type="RefSeq" id="WP_174435106.1">
    <property type="nucleotide sequence ID" value="NZ_JBIAQY010000018.1"/>
</dbReference>
<sequence>MSAGALDGLRVVELASGIAAPFAVRLLADLGADVVKG</sequence>
<evidence type="ECO:0000313" key="2">
    <source>
        <dbReference type="Proteomes" id="UP001601992"/>
    </source>
</evidence>
<dbReference type="SUPFAM" id="SSF89796">
    <property type="entry name" value="CoA-transferase family III (CaiB/BaiF)"/>
    <property type="match status" value="1"/>
</dbReference>
<name>A0ABW6SAU4_9NOCA</name>
<organism evidence="1 2">
    <name type="scientific">Nocardia jiangxiensis</name>
    <dbReference type="NCBI Taxonomy" id="282685"/>
    <lineage>
        <taxon>Bacteria</taxon>
        <taxon>Bacillati</taxon>
        <taxon>Actinomycetota</taxon>
        <taxon>Actinomycetes</taxon>
        <taxon>Mycobacteriales</taxon>
        <taxon>Nocardiaceae</taxon>
        <taxon>Nocardia</taxon>
    </lineage>
</organism>
<dbReference type="Proteomes" id="UP001601992">
    <property type="component" value="Unassembled WGS sequence"/>
</dbReference>
<proteinExistence type="predicted"/>
<keyword evidence="1" id="KW-0808">Transferase</keyword>
<gene>
    <name evidence="1" type="ORF">ACFYXQ_37100</name>
</gene>
<dbReference type="Gene3D" id="3.40.50.10540">
    <property type="entry name" value="Crotonobetainyl-coa:carnitine coa-transferase, domain 1"/>
    <property type="match status" value="1"/>
</dbReference>
<protein>
    <submittedName>
        <fullName evidence="1">CoA transferase</fullName>
    </submittedName>
</protein>
<dbReference type="InterPro" id="IPR003673">
    <property type="entry name" value="CoA-Trfase_fam_III"/>
</dbReference>
<dbReference type="InterPro" id="IPR023606">
    <property type="entry name" value="CoA-Trfase_III_dom_1_sf"/>
</dbReference>
<accession>A0ABW6SAU4</accession>
<keyword evidence="2" id="KW-1185">Reference proteome</keyword>
<reference evidence="1 2" key="1">
    <citation type="submission" date="2024-10" db="EMBL/GenBank/DDBJ databases">
        <title>The Natural Products Discovery Center: Release of the First 8490 Sequenced Strains for Exploring Actinobacteria Biosynthetic Diversity.</title>
        <authorList>
            <person name="Kalkreuter E."/>
            <person name="Kautsar S.A."/>
            <person name="Yang D."/>
            <person name="Bader C.D."/>
            <person name="Teijaro C.N."/>
            <person name="Fluegel L."/>
            <person name="Davis C.M."/>
            <person name="Simpson J.R."/>
            <person name="Lauterbach L."/>
            <person name="Steele A.D."/>
            <person name="Gui C."/>
            <person name="Meng S."/>
            <person name="Li G."/>
            <person name="Viehrig K."/>
            <person name="Ye F."/>
            <person name="Su P."/>
            <person name="Kiefer A.F."/>
            <person name="Nichols A."/>
            <person name="Cepeda A.J."/>
            <person name="Yan W."/>
            <person name="Fan B."/>
            <person name="Jiang Y."/>
            <person name="Adhikari A."/>
            <person name="Zheng C.-J."/>
            <person name="Schuster L."/>
            <person name="Cowan T.M."/>
            <person name="Smanski M.J."/>
            <person name="Chevrette M.G."/>
            <person name="De Carvalho L.P.S."/>
            <person name="Shen B."/>
        </authorList>
    </citation>
    <scope>NUCLEOTIDE SEQUENCE [LARGE SCALE GENOMIC DNA]</scope>
    <source>
        <strain evidence="1 2">NPDC002593</strain>
    </source>
</reference>
<comment type="caution">
    <text evidence="1">The sequence shown here is derived from an EMBL/GenBank/DDBJ whole genome shotgun (WGS) entry which is preliminary data.</text>
</comment>
<dbReference type="GO" id="GO:0016740">
    <property type="term" value="F:transferase activity"/>
    <property type="evidence" value="ECO:0007669"/>
    <property type="project" value="UniProtKB-KW"/>
</dbReference>
<dbReference type="EMBL" id="JBIAQY010000018">
    <property type="protein sequence ID" value="MFF3573393.1"/>
    <property type="molecule type" value="Genomic_DNA"/>
</dbReference>
<evidence type="ECO:0000313" key="1">
    <source>
        <dbReference type="EMBL" id="MFF3573393.1"/>
    </source>
</evidence>